<accession>A0A9W6HZ68</accession>
<keyword evidence="7 11" id="KW-0482">Metalloprotease</keyword>
<dbReference type="InterPro" id="IPR008754">
    <property type="entry name" value="Peptidase_M43"/>
</dbReference>
<evidence type="ECO:0000256" key="4">
    <source>
        <dbReference type="ARBA" id="ARBA00022729"/>
    </source>
</evidence>
<dbReference type="PANTHER" id="PTHR47466">
    <property type="match status" value="1"/>
</dbReference>
<dbReference type="EMBL" id="BSEV01000002">
    <property type="protein sequence ID" value="GLK08045.1"/>
    <property type="molecule type" value="Genomic_DNA"/>
</dbReference>
<gene>
    <name evidence="11" type="ORF">GCM10017600_14500</name>
</gene>
<organism evidence="11 12">
    <name type="scientific">Streptosporangium carneum</name>
    <dbReference type="NCBI Taxonomy" id="47481"/>
    <lineage>
        <taxon>Bacteria</taxon>
        <taxon>Bacillati</taxon>
        <taxon>Actinomycetota</taxon>
        <taxon>Actinomycetes</taxon>
        <taxon>Streptosporangiales</taxon>
        <taxon>Streptosporangiaceae</taxon>
        <taxon>Streptosporangium</taxon>
    </lineage>
</organism>
<name>A0A9W6HZ68_9ACTN</name>
<dbReference type="Pfam" id="PF05572">
    <property type="entry name" value="Peptidase_M43"/>
    <property type="match status" value="1"/>
</dbReference>
<evidence type="ECO:0000256" key="9">
    <source>
        <dbReference type="SAM" id="SignalP"/>
    </source>
</evidence>
<protein>
    <submittedName>
        <fullName evidence="11">Zinc metalloprotease</fullName>
    </submittedName>
</protein>
<dbReference type="SUPFAM" id="SSF55486">
    <property type="entry name" value="Metalloproteases ('zincins'), catalytic domain"/>
    <property type="match status" value="1"/>
</dbReference>
<feature type="chain" id="PRO_5040935947" evidence="9">
    <location>
        <begin position="22"/>
        <end position="361"/>
    </location>
</feature>
<evidence type="ECO:0000256" key="7">
    <source>
        <dbReference type="ARBA" id="ARBA00023049"/>
    </source>
</evidence>
<comment type="similarity">
    <text evidence="1">Belongs to the peptidase M43B family.</text>
</comment>
<evidence type="ECO:0000256" key="5">
    <source>
        <dbReference type="ARBA" id="ARBA00022801"/>
    </source>
</evidence>
<evidence type="ECO:0000256" key="3">
    <source>
        <dbReference type="ARBA" id="ARBA00022723"/>
    </source>
</evidence>
<keyword evidence="3" id="KW-0479">Metal-binding</keyword>
<reference evidence="11" key="2">
    <citation type="submission" date="2023-01" db="EMBL/GenBank/DDBJ databases">
        <authorList>
            <person name="Sun Q."/>
            <person name="Evtushenko L."/>
        </authorList>
    </citation>
    <scope>NUCLEOTIDE SEQUENCE</scope>
    <source>
        <strain evidence="11">VKM Ac-2007</strain>
    </source>
</reference>
<dbReference type="GO" id="GO:0046872">
    <property type="term" value="F:metal ion binding"/>
    <property type="evidence" value="ECO:0007669"/>
    <property type="project" value="UniProtKB-KW"/>
</dbReference>
<dbReference type="PANTHER" id="PTHR47466:SF1">
    <property type="entry name" value="METALLOPROTEASE MEP1 (AFU_ORTHOLOGUE AFUA_1G07730)-RELATED"/>
    <property type="match status" value="1"/>
</dbReference>
<dbReference type="GO" id="GO:0008237">
    <property type="term" value="F:metallopeptidase activity"/>
    <property type="evidence" value="ECO:0007669"/>
    <property type="project" value="UniProtKB-KW"/>
</dbReference>
<evidence type="ECO:0000256" key="1">
    <source>
        <dbReference type="ARBA" id="ARBA00008721"/>
    </source>
</evidence>
<evidence type="ECO:0000259" key="10">
    <source>
        <dbReference type="Pfam" id="PF05572"/>
    </source>
</evidence>
<keyword evidence="6" id="KW-0862">Zinc</keyword>
<evidence type="ECO:0000256" key="8">
    <source>
        <dbReference type="ARBA" id="ARBA00023157"/>
    </source>
</evidence>
<dbReference type="Gene3D" id="3.40.390.10">
    <property type="entry name" value="Collagenase (Catalytic Domain)"/>
    <property type="match status" value="1"/>
</dbReference>
<dbReference type="RefSeq" id="WP_271216564.1">
    <property type="nucleotide sequence ID" value="NZ_BAAAVD010000040.1"/>
</dbReference>
<dbReference type="Proteomes" id="UP001143474">
    <property type="component" value="Unassembled WGS sequence"/>
</dbReference>
<dbReference type="AlphaFoldDB" id="A0A9W6HZ68"/>
<reference evidence="11" key="1">
    <citation type="journal article" date="2014" name="Int. J. Syst. Evol. Microbiol.">
        <title>Complete genome sequence of Corynebacterium casei LMG S-19264T (=DSM 44701T), isolated from a smear-ripened cheese.</title>
        <authorList>
            <consortium name="US DOE Joint Genome Institute (JGI-PGF)"/>
            <person name="Walter F."/>
            <person name="Albersmeier A."/>
            <person name="Kalinowski J."/>
            <person name="Ruckert C."/>
        </authorList>
    </citation>
    <scope>NUCLEOTIDE SEQUENCE</scope>
    <source>
        <strain evidence="11">VKM Ac-2007</strain>
    </source>
</reference>
<sequence>MARRAIAVVSACLFTAGAVHALAVPAAAATETAEASAVPEASESAGTPAKASGLIETPAVASGEAEANAVPEGSVAAGVSGVAVCHAGARVVTPERGAEPYAPSPAQAAEMLADLRRRLSRARRGSPTPITVPTWVHVTTDGLLGAQDSAVRAQIAALNAAYGGQYGGADTGVRFRLEGITRTDDPAMFRNPLGFERSMKQMRRGGAETLNLYVAQLGELVLGYSTYPYWYGGEPQLDGVVVDWRTLPGGSLRNFDRGFTAVHEIGHWLGLLHTFENGCEPPGDAVADTPPEGVPTEGCPTRKDTCRGGGSDPIHNFMDYAQDRCMSEFTAGQAVRMHEMWAAYRGVRPALPLTGDSTEDA</sequence>
<evidence type="ECO:0000313" key="11">
    <source>
        <dbReference type="EMBL" id="GLK08045.1"/>
    </source>
</evidence>
<dbReference type="GO" id="GO:0006508">
    <property type="term" value="P:proteolysis"/>
    <property type="evidence" value="ECO:0007669"/>
    <property type="project" value="UniProtKB-KW"/>
</dbReference>
<dbReference type="InterPro" id="IPR024079">
    <property type="entry name" value="MetalloPept_cat_dom_sf"/>
</dbReference>
<keyword evidence="4 9" id="KW-0732">Signal</keyword>
<keyword evidence="8" id="KW-1015">Disulfide bond</keyword>
<keyword evidence="5" id="KW-0378">Hydrolase</keyword>
<keyword evidence="2" id="KW-0645">Protease</keyword>
<feature type="signal peptide" evidence="9">
    <location>
        <begin position="1"/>
        <end position="21"/>
    </location>
</feature>
<evidence type="ECO:0000256" key="6">
    <source>
        <dbReference type="ARBA" id="ARBA00022833"/>
    </source>
</evidence>
<proteinExistence type="inferred from homology"/>
<evidence type="ECO:0000313" key="12">
    <source>
        <dbReference type="Proteomes" id="UP001143474"/>
    </source>
</evidence>
<comment type="caution">
    <text evidence="11">The sequence shown here is derived from an EMBL/GenBank/DDBJ whole genome shotgun (WGS) entry which is preliminary data.</text>
</comment>
<evidence type="ECO:0000256" key="2">
    <source>
        <dbReference type="ARBA" id="ARBA00022670"/>
    </source>
</evidence>
<feature type="domain" description="Peptidase M43 pregnancy-associated plasma-A" evidence="10">
    <location>
        <begin position="260"/>
        <end position="340"/>
    </location>
</feature>
<dbReference type="CDD" id="cd04275">
    <property type="entry name" value="ZnMc_pappalysin_like"/>
    <property type="match status" value="1"/>
</dbReference>
<keyword evidence="12" id="KW-1185">Reference proteome</keyword>